<dbReference type="KEGG" id="acel:acsn021_02900"/>
<reference evidence="1 2" key="1">
    <citation type="journal article" date="2016" name="Int. J. Syst. Evol. Microbiol.">
        <title>Descriptions of Anaerotaenia torta gen. nov., sp. nov. and Anaerocolumna cellulosilytica gen. nov., sp. nov. isolated from a methanogenic reactor of cattle waste.</title>
        <authorList>
            <person name="Uek A."/>
            <person name="Ohtaki Y."/>
            <person name="Kaku N."/>
            <person name="Ueki K."/>
        </authorList>
    </citation>
    <scope>NUCLEOTIDE SEQUENCE [LARGE SCALE GENOMIC DNA]</scope>
    <source>
        <strain evidence="1 2">SN021</strain>
    </source>
</reference>
<dbReference type="EMBL" id="AP023367">
    <property type="protein sequence ID" value="BCJ92721.1"/>
    <property type="molecule type" value="Genomic_DNA"/>
</dbReference>
<organism evidence="1 2">
    <name type="scientific">Anaerocolumna cellulosilytica</name>
    <dbReference type="NCBI Taxonomy" id="433286"/>
    <lineage>
        <taxon>Bacteria</taxon>
        <taxon>Bacillati</taxon>
        <taxon>Bacillota</taxon>
        <taxon>Clostridia</taxon>
        <taxon>Lachnospirales</taxon>
        <taxon>Lachnospiraceae</taxon>
        <taxon>Anaerocolumna</taxon>
    </lineage>
</organism>
<proteinExistence type="predicted"/>
<gene>
    <name evidence="1" type="ORF">acsn021_02900</name>
</gene>
<protein>
    <submittedName>
        <fullName evidence="1">Uncharacterized protein</fullName>
    </submittedName>
</protein>
<name>A0A6S6R0F7_9FIRM</name>
<dbReference type="AlphaFoldDB" id="A0A6S6R0F7"/>
<dbReference type="Proteomes" id="UP000515561">
    <property type="component" value="Chromosome"/>
</dbReference>
<keyword evidence="2" id="KW-1185">Reference proteome</keyword>
<sequence>MKSIKIILIGISLMLIGIGIYIFSNYVPISYDDGLFILFFIIGIIVTVIGSITRCN</sequence>
<evidence type="ECO:0000313" key="2">
    <source>
        <dbReference type="Proteomes" id="UP000515561"/>
    </source>
</evidence>
<evidence type="ECO:0000313" key="1">
    <source>
        <dbReference type="EMBL" id="BCJ92721.1"/>
    </source>
</evidence>
<accession>A0A6S6R0F7</accession>